<evidence type="ECO:0000256" key="3">
    <source>
        <dbReference type="SAM" id="MobiDB-lite"/>
    </source>
</evidence>
<organism evidence="5 6">
    <name type="scientific">Plakobranchus ocellatus</name>
    <dbReference type="NCBI Taxonomy" id="259542"/>
    <lineage>
        <taxon>Eukaryota</taxon>
        <taxon>Metazoa</taxon>
        <taxon>Spiralia</taxon>
        <taxon>Lophotrochozoa</taxon>
        <taxon>Mollusca</taxon>
        <taxon>Gastropoda</taxon>
        <taxon>Heterobranchia</taxon>
        <taxon>Euthyneura</taxon>
        <taxon>Panpulmonata</taxon>
        <taxon>Sacoglossa</taxon>
        <taxon>Placobranchoidea</taxon>
        <taxon>Plakobranchidae</taxon>
        <taxon>Plakobranchus</taxon>
    </lineage>
</organism>
<evidence type="ECO:0000313" key="5">
    <source>
        <dbReference type="EMBL" id="GFO15352.1"/>
    </source>
</evidence>
<keyword evidence="1 2" id="KW-0238">DNA-binding</keyword>
<accession>A0AAV4B774</accession>
<dbReference type="GO" id="GO:0006334">
    <property type="term" value="P:nucleosome assembly"/>
    <property type="evidence" value="ECO:0007669"/>
    <property type="project" value="InterPro"/>
</dbReference>
<keyword evidence="2" id="KW-0158">Chromosome</keyword>
<evidence type="ECO:0000313" key="6">
    <source>
        <dbReference type="Proteomes" id="UP000735302"/>
    </source>
</evidence>
<name>A0AAV4B774_9GAST</name>
<comment type="subcellular location">
    <subcellularLocation>
        <location evidence="2">Nucleus</location>
    </subcellularLocation>
</comment>
<feature type="compositionally biased region" description="Polar residues" evidence="3">
    <location>
        <begin position="14"/>
        <end position="23"/>
    </location>
</feature>
<dbReference type="Proteomes" id="UP000735302">
    <property type="component" value="Unassembled WGS sequence"/>
</dbReference>
<dbReference type="GO" id="GO:0030527">
    <property type="term" value="F:structural constituent of chromatin"/>
    <property type="evidence" value="ECO:0007669"/>
    <property type="project" value="InterPro"/>
</dbReference>
<dbReference type="GO" id="GO:0005634">
    <property type="term" value="C:nucleus"/>
    <property type="evidence" value="ECO:0007669"/>
    <property type="project" value="UniProtKB-SubCell"/>
</dbReference>
<dbReference type="GO" id="GO:0003677">
    <property type="term" value="F:DNA binding"/>
    <property type="evidence" value="ECO:0007669"/>
    <property type="project" value="UniProtKB-KW"/>
</dbReference>
<dbReference type="Pfam" id="PF00538">
    <property type="entry name" value="Linker_histone"/>
    <property type="match status" value="1"/>
</dbReference>
<comment type="caution">
    <text evidence="5">The sequence shown here is derived from an EMBL/GenBank/DDBJ whole genome shotgun (WGS) entry which is preliminary data.</text>
</comment>
<dbReference type="GO" id="GO:0000786">
    <property type="term" value="C:nucleosome"/>
    <property type="evidence" value="ECO:0007669"/>
    <property type="project" value="InterPro"/>
</dbReference>
<keyword evidence="6" id="KW-1185">Reference proteome</keyword>
<gene>
    <name evidence="5" type="ORF">PoB_004185700</name>
</gene>
<reference evidence="5 6" key="1">
    <citation type="journal article" date="2021" name="Elife">
        <title>Chloroplast acquisition without the gene transfer in kleptoplastic sea slugs, Plakobranchus ocellatus.</title>
        <authorList>
            <person name="Maeda T."/>
            <person name="Takahashi S."/>
            <person name="Yoshida T."/>
            <person name="Shimamura S."/>
            <person name="Takaki Y."/>
            <person name="Nagai Y."/>
            <person name="Toyoda A."/>
            <person name="Suzuki Y."/>
            <person name="Arimoto A."/>
            <person name="Ishii H."/>
            <person name="Satoh N."/>
            <person name="Nishiyama T."/>
            <person name="Hasebe M."/>
            <person name="Maruyama T."/>
            <person name="Minagawa J."/>
            <person name="Obokata J."/>
            <person name="Shigenobu S."/>
        </authorList>
    </citation>
    <scope>NUCLEOTIDE SEQUENCE [LARGE SCALE GENOMIC DNA]</scope>
</reference>
<feature type="compositionally biased region" description="Basic residues" evidence="3">
    <location>
        <begin position="56"/>
        <end position="80"/>
    </location>
</feature>
<dbReference type="Gene3D" id="1.10.10.10">
    <property type="entry name" value="Winged helix-like DNA-binding domain superfamily/Winged helix DNA-binding domain"/>
    <property type="match status" value="1"/>
</dbReference>
<dbReference type="EMBL" id="BLXT01004605">
    <property type="protein sequence ID" value="GFO15352.1"/>
    <property type="molecule type" value="Genomic_DNA"/>
</dbReference>
<dbReference type="PRINTS" id="PR00624">
    <property type="entry name" value="HISTONEH5"/>
</dbReference>
<evidence type="ECO:0000256" key="1">
    <source>
        <dbReference type="ARBA" id="ARBA00023125"/>
    </source>
</evidence>
<evidence type="ECO:0000259" key="4">
    <source>
        <dbReference type="Pfam" id="PF00538"/>
    </source>
</evidence>
<dbReference type="InterPro" id="IPR005818">
    <property type="entry name" value="Histone_H1/H5_H15"/>
</dbReference>
<comment type="similarity">
    <text evidence="2">Belongs to the histone H1/H5 family.</text>
</comment>
<dbReference type="AlphaFoldDB" id="A0AAV4B774"/>
<feature type="domain" description="H15" evidence="4">
    <location>
        <begin position="20"/>
        <end position="51"/>
    </location>
</feature>
<protein>
    <submittedName>
        <fullName evidence="5">Histone 1.1</fullName>
    </submittedName>
</protein>
<evidence type="ECO:0000256" key="2">
    <source>
        <dbReference type="RuleBase" id="RU003894"/>
    </source>
</evidence>
<feature type="region of interest" description="Disordered" evidence="3">
    <location>
        <begin position="1"/>
        <end position="111"/>
    </location>
</feature>
<dbReference type="InterPro" id="IPR005819">
    <property type="entry name" value="H1/H5"/>
</dbReference>
<proteinExistence type="inferred from homology"/>
<dbReference type="InterPro" id="IPR036388">
    <property type="entry name" value="WH-like_DNA-bd_sf"/>
</dbReference>
<sequence length="111" mass="12382">MSQESMCTRRWQKPCSSSTNEQFSPHYEHGVKAGQLKQAKGTGAAGSFRLGEKKVEKKKKPAKKVTKPKKPKSSKKKPAAKKPSWSKESRQAQISSKEGCCQETRSKEACR</sequence>
<keyword evidence="2" id="KW-0539">Nucleus</keyword>